<dbReference type="RefSeq" id="WP_310537212.1">
    <property type="nucleotide sequence ID" value="NZ_BAAAOC010000001.1"/>
</dbReference>
<feature type="transmembrane region" description="Helical" evidence="1">
    <location>
        <begin position="147"/>
        <end position="169"/>
    </location>
</feature>
<proteinExistence type="predicted"/>
<feature type="transmembrane region" description="Helical" evidence="1">
    <location>
        <begin position="89"/>
        <end position="108"/>
    </location>
</feature>
<feature type="transmembrane region" description="Helical" evidence="1">
    <location>
        <begin position="46"/>
        <end position="68"/>
    </location>
</feature>
<feature type="transmembrane region" description="Helical" evidence="1">
    <location>
        <begin position="114"/>
        <end position="135"/>
    </location>
</feature>
<gene>
    <name evidence="2" type="ORF">RH857_06755</name>
</gene>
<dbReference type="InterPro" id="IPR006750">
    <property type="entry name" value="YdcZ"/>
</dbReference>
<keyword evidence="1" id="KW-1133">Transmembrane helix</keyword>
<keyword evidence="3" id="KW-1185">Reference proteome</keyword>
<dbReference type="PANTHER" id="PTHR34821:SF2">
    <property type="entry name" value="INNER MEMBRANE PROTEIN YDCZ"/>
    <property type="match status" value="1"/>
</dbReference>
<dbReference type="Proteomes" id="UP001260872">
    <property type="component" value="Unassembled WGS sequence"/>
</dbReference>
<sequence length="330" mass="34144">MNTQSQPERRSPLIWGWLMLVMLVAGAAIPAQGRVNAELGAEIGDAVLAAAISFTTGSLVMVLLVALLPQGRRTLRNVRPALRRGTVKWWYFLAGCVGGYFVLTQTLTIALIGVAVYTIAVVTGQTIGGLLWDRIGLGPAGRKRLNGVRVGGALLTVAAVSVAVSPQLAQSGRGVDWLLLVLLPLTAGFLQAAQQAVNGRQSAAYGGPLPGTLINFLAGSAALILAWGVMGLFGNAHFGLSPVWWHYLGGPLGIVFIALGAYLVTQVGVLLAAMGMIAGQLLGSLLLDLVVPAPGSVVTALTVVGTVLTLLAVVVASLPDFYRGKGNAAR</sequence>
<feature type="transmembrane region" description="Helical" evidence="1">
    <location>
        <begin position="175"/>
        <end position="193"/>
    </location>
</feature>
<feature type="transmembrane region" description="Helical" evidence="1">
    <location>
        <begin position="271"/>
        <end position="291"/>
    </location>
</feature>
<feature type="transmembrane region" description="Helical" evidence="1">
    <location>
        <begin position="244"/>
        <end position="264"/>
    </location>
</feature>
<protein>
    <submittedName>
        <fullName evidence="2">DMT family transporter</fullName>
    </submittedName>
</protein>
<evidence type="ECO:0000256" key="1">
    <source>
        <dbReference type="SAM" id="Phobius"/>
    </source>
</evidence>
<name>A0ABU1FT95_9MICC</name>
<evidence type="ECO:0000313" key="2">
    <source>
        <dbReference type="EMBL" id="MDR5711833.1"/>
    </source>
</evidence>
<evidence type="ECO:0000313" key="3">
    <source>
        <dbReference type="Proteomes" id="UP001260872"/>
    </source>
</evidence>
<accession>A0ABU1FT95</accession>
<dbReference type="Pfam" id="PF04657">
    <property type="entry name" value="DMT_YdcZ"/>
    <property type="match status" value="2"/>
</dbReference>
<reference evidence="3" key="1">
    <citation type="submission" date="2023-07" db="EMBL/GenBank/DDBJ databases">
        <title>Description of three actinobacteria isolated from air of manufacturing shop in a pharmaceutical factory.</title>
        <authorList>
            <person name="Zhang D.-F."/>
        </authorList>
    </citation>
    <scope>NUCLEOTIDE SEQUENCE [LARGE SCALE GENOMIC DNA]</scope>
    <source>
        <strain evidence="3">CCTCC AB 207010</strain>
    </source>
</reference>
<organism evidence="2 3">
    <name type="scientific">Nesterenkonia flava</name>
    <dbReference type="NCBI Taxonomy" id="469799"/>
    <lineage>
        <taxon>Bacteria</taxon>
        <taxon>Bacillati</taxon>
        <taxon>Actinomycetota</taxon>
        <taxon>Actinomycetes</taxon>
        <taxon>Micrococcales</taxon>
        <taxon>Micrococcaceae</taxon>
        <taxon>Nesterenkonia</taxon>
    </lineage>
</organism>
<feature type="transmembrane region" description="Helical" evidence="1">
    <location>
        <begin position="12"/>
        <end position="31"/>
    </location>
</feature>
<dbReference type="PANTHER" id="PTHR34821">
    <property type="entry name" value="INNER MEMBRANE PROTEIN YDCZ"/>
    <property type="match status" value="1"/>
</dbReference>
<feature type="transmembrane region" description="Helical" evidence="1">
    <location>
        <begin position="297"/>
        <end position="318"/>
    </location>
</feature>
<keyword evidence="1" id="KW-0812">Transmembrane</keyword>
<keyword evidence="1" id="KW-0472">Membrane</keyword>
<feature type="transmembrane region" description="Helical" evidence="1">
    <location>
        <begin position="213"/>
        <end position="238"/>
    </location>
</feature>
<comment type="caution">
    <text evidence="2">The sequence shown here is derived from an EMBL/GenBank/DDBJ whole genome shotgun (WGS) entry which is preliminary data.</text>
</comment>
<dbReference type="EMBL" id="JAVKGT010000014">
    <property type="protein sequence ID" value="MDR5711833.1"/>
    <property type="molecule type" value="Genomic_DNA"/>
</dbReference>